<dbReference type="EnsemblPlants" id="OGLUM03G37550.1">
    <property type="protein sequence ID" value="OGLUM03G37550.1"/>
    <property type="gene ID" value="OGLUM03G37550"/>
</dbReference>
<organism evidence="1">
    <name type="scientific">Oryza glumipatula</name>
    <dbReference type="NCBI Taxonomy" id="40148"/>
    <lineage>
        <taxon>Eukaryota</taxon>
        <taxon>Viridiplantae</taxon>
        <taxon>Streptophyta</taxon>
        <taxon>Embryophyta</taxon>
        <taxon>Tracheophyta</taxon>
        <taxon>Spermatophyta</taxon>
        <taxon>Magnoliopsida</taxon>
        <taxon>Liliopsida</taxon>
        <taxon>Poales</taxon>
        <taxon>Poaceae</taxon>
        <taxon>BOP clade</taxon>
        <taxon>Oryzoideae</taxon>
        <taxon>Oryzeae</taxon>
        <taxon>Oryzinae</taxon>
        <taxon>Oryza</taxon>
    </lineage>
</organism>
<keyword evidence="2" id="KW-1185">Reference proteome</keyword>
<dbReference type="AlphaFoldDB" id="A0A0D9ZEL0"/>
<accession>A0A0D9ZEL0</accession>
<evidence type="ECO:0000313" key="2">
    <source>
        <dbReference type="Proteomes" id="UP000026961"/>
    </source>
</evidence>
<dbReference type="HOGENOM" id="CLU_2577735_0_0_1"/>
<reference evidence="1" key="1">
    <citation type="submission" date="2015-04" db="UniProtKB">
        <authorList>
            <consortium name="EnsemblPlants"/>
        </authorList>
    </citation>
    <scope>IDENTIFICATION</scope>
</reference>
<evidence type="ECO:0000313" key="1">
    <source>
        <dbReference type="EnsemblPlants" id="OGLUM03G37550.1"/>
    </source>
</evidence>
<dbReference type="Proteomes" id="UP000026961">
    <property type="component" value="Chromosome 3"/>
</dbReference>
<protein>
    <submittedName>
        <fullName evidence="1">Uncharacterized protein</fullName>
    </submittedName>
</protein>
<name>A0A0D9ZEL0_9ORYZ</name>
<dbReference type="Gramene" id="OGLUM03G37550.1">
    <property type="protein sequence ID" value="OGLUM03G37550.1"/>
    <property type="gene ID" value="OGLUM03G37550"/>
</dbReference>
<proteinExistence type="predicted"/>
<reference evidence="1" key="2">
    <citation type="submission" date="2018-05" db="EMBL/GenBank/DDBJ databases">
        <title>OgluRS3 (Oryza glumaepatula Reference Sequence Version 3).</title>
        <authorList>
            <person name="Zhang J."/>
            <person name="Kudrna D."/>
            <person name="Lee S."/>
            <person name="Talag J."/>
            <person name="Welchert J."/>
            <person name="Wing R.A."/>
        </authorList>
    </citation>
    <scope>NUCLEOTIDE SEQUENCE [LARGE SCALE GENOMIC DNA]</scope>
</reference>
<sequence length="81" mass="8704">MAASYLSFSTTSTSSFTNAARHVSALSSKLLGVRFSATSAGVMSTSDRSSSTAANRRWESTSRIFMLAQNSCIEENPRQDS</sequence>